<keyword evidence="2" id="KW-1185">Reference proteome</keyword>
<dbReference type="Gene3D" id="3.20.20.410">
    <property type="entry name" value="Protein of unknown function UPF0759"/>
    <property type="match status" value="1"/>
</dbReference>
<evidence type="ECO:0000313" key="1">
    <source>
        <dbReference type="EMBL" id="SDR72495.1"/>
    </source>
</evidence>
<dbReference type="EMBL" id="LT629749">
    <property type="protein sequence ID" value="SDR72495.1"/>
    <property type="molecule type" value="Genomic_DNA"/>
</dbReference>
<sequence length="287" mass="32274">MPGTEVPPENGRVDVRIGISGWTYKPWRGTFYPPGLPQRRELAHVAERMNSLEINGTFYSRQRRTSFQAWAAAVPEDFVFAVKGPRFITHLKKLGDVDVPLANFYASGVLALGRRLGPCLWQLPPTLGFDAGRMATFFDLLPRTTGEAAALAARHDARVPEDQALTTTTDPDHRIRHTVEVRHETFRDPAFYALLRRHDVGLVIADNPGKWPIIEELTTDFTYVRLHGHDELYASGYDDEALDAWAARARGWLAQGQDVFFYCDNDIKVRAPYDAMGLLARLRPAAA</sequence>
<protein>
    <submittedName>
        <fullName evidence="1">Uncharacterized conserved protein YecE, DUF72 family</fullName>
    </submittedName>
</protein>
<accession>A0A1H1LEL4</accession>
<gene>
    <name evidence="1" type="ORF">SAMN04488543_0219</name>
</gene>
<evidence type="ECO:0000313" key="2">
    <source>
        <dbReference type="Proteomes" id="UP000199092"/>
    </source>
</evidence>
<dbReference type="Pfam" id="PF01904">
    <property type="entry name" value="DUF72"/>
    <property type="match status" value="1"/>
</dbReference>
<dbReference type="InterPro" id="IPR036520">
    <property type="entry name" value="UPF0759_sf"/>
</dbReference>
<dbReference type="InterPro" id="IPR002763">
    <property type="entry name" value="DUF72"/>
</dbReference>
<dbReference type="AlphaFoldDB" id="A0A1H1LEL4"/>
<dbReference type="STRING" id="546871.SAMN04488543_0219"/>
<proteinExistence type="predicted"/>
<dbReference type="SUPFAM" id="SSF117396">
    <property type="entry name" value="TM1631-like"/>
    <property type="match status" value="1"/>
</dbReference>
<organism evidence="1 2">
    <name type="scientific">Friedmanniella luteola</name>
    <dbReference type="NCBI Taxonomy" id="546871"/>
    <lineage>
        <taxon>Bacteria</taxon>
        <taxon>Bacillati</taxon>
        <taxon>Actinomycetota</taxon>
        <taxon>Actinomycetes</taxon>
        <taxon>Propionibacteriales</taxon>
        <taxon>Nocardioidaceae</taxon>
        <taxon>Friedmanniella</taxon>
    </lineage>
</organism>
<dbReference type="PANTHER" id="PTHR30348:SF4">
    <property type="entry name" value="DUF72 DOMAIN-CONTAINING PROTEIN"/>
    <property type="match status" value="1"/>
</dbReference>
<dbReference type="Proteomes" id="UP000199092">
    <property type="component" value="Chromosome I"/>
</dbReference>
<name>A0A1H1LEL4_9ACTN</name>
<dbReference type="PANTHER" id="PTHR30348">
    <property type="entry name" value="UNCHARACTERIZED PROTEIN YECE"/>
    <property type="match status" value="1"/>
</dbReference>
<reference evidence="1 2" key="1">
    <citation type="submission" date="2016-10" db="EMBL/GenBank/DDBJ databases">
        <authorList>
            <person name="de Groot N.N."/>
        </authorList>
    </citation>
    <scope>NUCLEOTIDE SEQUENCE [LARGE SCALE GENOMIC DNA]</scope>
    <source>
        <strain evidence="1 2">DSM 21741</strain>
    </source>
</reference>